<dbReference type="RefSeq" id="XP_002502810.1">
    <property type="nucleotide sequence ID" value="XM_002502764.1"/>
</dbReference>
<dbReference type="Pfam" id="PF00005">
    <property type="entry name" value="ABC_tran"/>
    <property type="match status" value="2"/>
</dbReference>
<feature type="transmembrane region" description="Helical" evidence="11">
    <location>
        <begin position="1404"/>
        <end position="1424"/>
    </location>
</feature>
<dbReference type="PROSITE" id="PS00211">
    <property type="entry name" value="ABC_TRANSPORTER_1"/>
    <property type="match status" value="1"/>
</dbReference>
<feature type="transmembrane region" description="Helical" evidence="11">
    <location>
        <begin position="562"/>
        <end position="584"/>
    </location>
</feature>
<dbReference type="GeneID" id="8244454"/>
<dbReference type="GO" id="GO:0140359">
    <property type="term" value="F:ABC-type transporter activity"/>
    <property type="evidence" value="ECO:0007669"/>
    <property type="project" value="InterPro"/>
</dbReference>
<feature type="transmembrane region" description="Helical" evidence="11">
    <location>
        <begin position="424"/>
        <end position="448"/>
    </location>
</feature>
<dbReference type="InterPro" id="IPR003593">
    <property type="entry name" value="AAA+_ATPase"/>
</dbReference>
<dbReference type="InterPro" id="IPR056264">
    <property type="entry name" value="R2_ABCA1-4-like"/>
</dbReference>
<dbReference type="STRING" id="296587.C1E801"/>
<evidence type="ECO:0000256" key="11">
    <source>
        <dbReference type="SAM" id="Phobius"/>
    </source>
</evidence>
<dbReference type="KEGG" id="mis:MICPUN_59198"/>
<evidence type="ECO:0000313" key="13">
    <source>
        <dbReference type="EMBL" id="ACO64068.1"/>
    </source>
</evidence>
<feature type="transmembrane region" description="Helical" evidence="11">
    <location>
        <begin position="532"/>
        <end position="550"/>
    </location>
</feature>
<dbReference type="eggNOG" id="KOG0059">
    <property type="taxonomic scope" value="Eukaryota"/>
</dbReference>
<evidence type="ECO:0000259" key="12">
    <source>
        <dbReference type="PROSITE" id="PS50893"/>
    </source>
</evidence>
<protein>
    <submittedName>
        <fullName evidence="13">ATP-binding cassette superfamily</fullName>
    </submittedName>
</protein>
<feature type="transmembrane region" description="Helical" evidence="11">
    <location>
        <begin position="1330"/>
        <end position="1355"/>
    </location>
</feature>
<feature type="transmembrane region" description="Helical" evidence="11">
    <location>
        <begin position="468"/>
        <end position="494"/>
    </location>
</feature>
<keyword evidence="9 11" id="KW-0472">Membrane</keyword>
<dbReference type="GO" id="GO:0016020">
    <property type="term" value="C:membrane"/>
    <property type="evidence" value="ECO:0007669"/>
    <property type="project" value="UniProtKB-SubCell"/>
</dbReference>
<dbReference type="Gene3D" id="3.40.50.300">
    <property type="entry name" value="P-loop containing nucleotide triphosphate hydrolases"/>
    <property type="match status" value="2"/>
</dbReference>
<dbReference type="InterPro" id="IPR026082">
    <property type="entry name" value="ABCA"/>
</dbReference>
<evidence type="ECO:0000256" key="5">
    <source>
        <dbReference type="ARBA" id="ARBA00022737"/>
    </source>
</evidence>
<evidence type="ECO:0000256" key="2">
    <source>
        <dbReference type="ARBA" id="ARBA00008526"/>
    </source>
</evidence>
<dbReference type="GO" id="GO:0005524">
    <property type="term" value="F:ATP binding"/>
    <property type="evidence" value="ECO:0007669"/>
    <property type="project" value="UniProtKB-KW"/>
</dbReference>
<keyword evidence="7 13" id="KW-0067">ATP-binding</keyword>
<dbReference type="OrthoDB" id="509600at2759"/>
<reference evidence="13 14" key="1">
    <citation type="journal article" date="2009" name="Science">
        <title>Green evolution and dynamic adaptations revealed by genomes of the marine picoeukaryotes Micromonas.</title>
        <authorList>
            <person name="Worden A.Z."/>
            <person name="Lee J.H."/>
            <person name="Mock T."/>
            <person name="Rouze P."/>
            <person name="Simmons M.P."/>
            <person name="Aerts A.L."/>
            <person name="Allen A.E."/>
            <person name="Cuvelier M.L."/>
            <person name="Derelle E."/>
            <person name="Everett M.V."/>
            <person name="Foulon E."/>
            <person name="Grimwood J."/>
            <person name="Gundlach H."/>
            <person name="Henrissat B."/>
            <person name="Napoli C."/>
            <person name="McDonald S.M."/>
            <person name="Parker M.S."/>
            <person name="Rombauts S."/>
            <person name="Salamov A."/>
            <person name="Von Dassow P."/>
            <person name="Badger J.H."/>
            <person name="Coutinho P.M."/>
            <person name="Demir E."/>
            <person name="Dubchak I."/>
            <person name="Gentemann C."/>
            <person name="Eikrem W."/>
            <person name="Gready J.E."/>
            <person name="John U."/>
            <person name="Lanier W."/>
            <person name="Lindquist E.A."/>
            <person name="Lucas S."/>
            <person name="Mayer K.F."/>
            <person name="Moreau H."/>
            <person name="Not F."/>
            <person name="Otillar R."/>
            <person name="Panaud O."/>
            <person name="Pangilinan J."/>
            <person name="Paulsen I."/>
            <person name="Piegu B."/>
            <person name="Poliakov A."/>
            <person name="Robbens S."/>
            <person name="Schmutz J."/>
            <person name="Toulza E."/>
            <person name="Wyss T."/>
            <person name="Zelensky A."/>
            <person name="Zhou K."/>
            <person name="Armbrust E.V."/>
            <person name="Bhattacharya D."/>
            <person name="Goodenough U.W."/>
            <person name="Van de Peer Y."/>
            <person name="Grigoriev I.V."/>
        </authorList>
    </citation>
    <scope>NUCLEOTIDE SEQUENCE [LARGE SCALE GENOMIC DNA]</scope>
    <source>
        <strain evidence="14">RCC299 / NOUM17</strain>
    </source>
</reference>
<dbReference type="Proteomes" id="UP000002009">
    <property type="component" value="Chromosome 6"/>
</dbReference>
<comment type="subcellular location">
    <subcellularLocation>
        <location evidence="1">Membrane</location>
        <topology evidence="1">Multi-pass membrane protein</topology>
    </subcellularLocation>
</comment>
<feature type="transmembrane region" description="Helical" evidence="11">
    <location>
        <begin position="1068"/>
        <end position="1087"/>
    </location>
</feature>
<dbReference type="SMART" id="SM00382">
    <property type="entry name" value="AAA"/>
    <property type="match status" value="2"/>
</dbReference>
<dbReference type="SUPFAM" id="SSF52540">
    <property type="entry name" value="P-loop containing nucleoside triphosphate hydrolases"/>
    <property type="match status" value="2"/>
</dbReference>
<dbReference type="InterPro" id="IPR017871">
    <property type="entry name" value="ABC_transporter-like_CS"/>
</dbReference>
<dbReference type="InterPro" id="IPR013525">
    <property type="entry name" value="ABC2_TM"/>
</dbReference>
<keyword evidence="8 11" id="KW-1133">Transmembrane helix</keyword>
<dbReference type="EMBL" id="CP001327">
    <property type="protein sequence ID" value="ACO64068.1"/>
    <property type="molecule type" value="Genomic_DNA"/>
</dbReference>
<dbReference type="Pfam" id="PF23321">
    <property type="entry name" value="R1_ABCA1"/>
    <property type="match status" value="1"/>
</dbReference>
<keyword evidence="14" id="KW-1185">Reference proteome</keyword>
<keyword evidence="3" id="KW-0813">Transport</keyword>
<dbReference type="PANTHER" id="PTHR19229:SF36">
    <property type="entry name" value="ATP-BINDING CASSETTE SUB-FAMILY A MEMBER 2"/>
    <property type="match status" value="1"/>
</dbReference>
<evidence type="ECO:0000256" key="7">
    <source>
        <dbReference type="ARBA" id="ARBA00022840"/>
    </source>
</evidence>
<evidence type="ECO:0000256" key="8">
    <source>
        <dbReference type="ARBA" id="ARBA00022989"/>
    </source>
</evidence>
<feature type="domain" description="ABC transporter" evidence="12">
    <location>
        <begin position="700"/>
        <end position="931"/>
    </location>
</feature>
<evidence type="ECO:0000256" key="6">
    <source>
        <dbReference type="ARBA" id="ARBA00022741"/>
    </source>
</evidence>
<feature type="transmembrane region" description="Helical" evidence="11">
    <location>
        <begin position="506"/>
        <end position="527"/>
    </location>
</feature>
<dbReference type="InterPro" id="IPR003439">
    <property type="entry name" value="ABC_transporter-like_ATP-bd"/>
</dbReference>
<accession>C1E801</accession>
<feature type="region of interest" description="Disordered" evidence="10">
    <location>
        <begin position="1"/>
        <end position="95"/>
    </location>
</feature>
<dbReference type="OMA" id="LVSYIKF"/>
<evidence type="ECO:0000256" key="9">
    <source>
        <dbReference type="ARBA" id="ARBA00023136"/>
    </source>
</evidence>
<dbReference type="PROSITE" id="PS50893">
    <property type="entry name" value="ABC_TRANSPORTER_2"/>
    <property type="match status" value="2"/>
</dbReference>
<sequence length="1897" mass="204178">MTDAVAWPMFPRPRVASRGPPAAGAPSSDASPAKNEATRNDPPKDEQGRNDPCGGDRPLAAGARKTAGTDPLASHPLTSTSADVHAGRGGVDTSHRDGEYAKFRAVLRKNFTLKTRGSQLWCTILEVLVPVAFIALMCLPRLFISDESVEMTLHRPAPIQSITWSGRVPGGPTGDGPYRLLWSPDTNADAERVAESAAIDLLCGGGFMTQVALASSVELDQDAIAEHGILDVPEVLAGCRNNPGACAGFVKRRGGVDSLGPDSAVANPLTLAWLCTDSCLARRECYRPVIDEFLVGFPTETAAMAHAMTLAERGRSVAAIVSLPNDLSRDSRRVEYKIRVNATDVPTGDLGARWSSEKFQRWVVGEDTRWRTYWTYANVQKSFDQALMSLTAGDESPAPRGVQLLASVKGYPFPAYSTNLGSTFASVFFGLVYVFTFCITVVVVVKGVTVEKELRIREGMKIFGLSDLAYWSSWFVTSYTSLLLVSLLVSIVGIYPFRYTDWTLTFAFLALWTCQLVAFCFCLTTFFSSAKVAAIASALVYVVTWVPGVSAVAADNMGSDSWIASCVMMPATCVYMWGWVVSILENAQKGARWDTVSLNLLDGGEISASEGTGTFSGALVLGVTACNAVAYAILAWYLDQVIPGPFGRTRPWWFVFDPSYWLEKKSSAPAVGDSGPHDSASLPDGVEPVDLDKNDAVPMIIVEGLVKTFGSNRAVDGLHFAAHRGQITALLGHNGAGKTTTISVLTGMINQDGGAATIDGMSVETDMQSIRKDLGVCPQFDVLWPTLTAREHLELFARFRGVPESEITREVNDKIAAVGLESKAECEAGVLSGGQRRKLSVAVAFVGNPSVVILDEPTSGMDPRSRRYTWEVIRGFRRRMGTTILLTTHFMDEADILSDRVAIMYDGKMACVGSPLYLKTRFGSGYRLTVVLGDSAESPAAVDSVVLNRIKGATQTSTAGSTASYAVPASQRASLPDVLNRLESRRDVVACGVSCSTMEDVFLNVAELEKNLGSPIPSTAPASEPDAVRVEMDEPSAPDSRVHGWALYRRQFHAMLWKRAIHARRDRLGIVTMYVVPILFVVLGIAVSKISNEAFEDPPPAVMDRSYLGDLPTAFSAATTLDVQRVTGHLSPSEVLPVPRTGGTWRCWNPSPVVDVCRPDAFDPIIPGCPNCTAPDDLQNTIDGFLLSNIPDQATCANPEHTDNASCAALLVDSAARFAVPGRTREVNYTVMVSSTAYHALPASLASFHDAVFKALHHDAPDATLVSINHPMPTSSEQKLEQAMLMHLVVSLCALLGLACLSASASAFLVWERTSASKHLQMVSGLNRGVFWAGAYVWDLIAFGPPLAIFLVIFAASEEEAYTGESFAVVAAALGLFALSAPPLAYLLHWPFENNMACLAGQMGAYFFFGVAQIICAVVLGGLAEAGVDAAETAWEVLQWAFRWLPHYCVARVLFNLAGNHADVRLGLVDAKPKGPWHPEVSGRDLGAMAVCAAAYALLNLAIEYEVFTAAWWRRRLGTTRFSTPYGGGGGDRFDDGTNDEDEDEDAGVRAERVAACSDAPPGSLRALVVRNLRKRYPRRRRQIGGFVDAVRGVSIAVPSGECFGLLGVNGAGKTTTFKMLSGQFPPTSGDASVTPRGLDATSTPTSFNILTNLARVRQHVGYCPQFDALQGTMTAVDHLLLYASLRGFAPARAVSTARDLIDRLGIQKYATLPASGYSGGTKRKLSVAISLVGDPAVVLLDEPSTGMDPTSRRQLWGVLQSTCRGRAVVLTSHSMEECEALCHRAGIMVAGKLRCLGPIQRLKSEHGAGYSLDLRVGGDGAIDAVRKLIERRVPDATLKEECATRLRYGLPSSAVASVFALLEDKSNDGLVQDYQLGQTTLEEVFLRFAEGGEEDE</sequence>
<gene>
    <name evidence="13" type="ORF">MICPUN_59198</name>
</gene>
<dbReference type="GO" id="GO:0005319">
    <property type="term" value="F:lipid transporter activity"/>
    <property type="evidence" value="ECO:0007669"/>
    <property type="project" value="TreeGrafter"/>
</dbReference>
<dbReference type="FunFam" id="3.40.50.300:FF:000298">
    <property type="entry name" value="ATP-binding cassette sub-family A member 12"/>
    <property type="match status" value="1"/>
</dbReference>
<feature type="compositionally biased region" description="Basic and acidic residues" evidence="10">
    <location>
        <begin position="36"/>
        <end position="49"/>
    </location>
</feature>
<evidence type="ECO:0000256" key="4">
    <source>
        <dbReference type="ARBA" id="ARBA00022692"/>
    </source>
</evidence>
<feature type="transmembrane region" description="Helical" evidence="11">
    <location>
        <begin position="1284"/>
        <end position="1310"/>
    </location>
</feature>
<dbReference type="InterPro" id="IPR027417">
    <property type="entry name" value="P-loop_NTPase"/>
</dbReference>
<comment type="similarity">
    <text evidence="2">Belongs to the ABC transporter superfamily. ABCA family. CPR flippase (TC 3.A.1.211) subfamily.</text>
</comment>
<evidence type="ECO:0000256" key="3">
    <source>
        <dbReference type="ARBA" id="ARBA00022448"/>
    </source>
</evidence>
<name>C1E801_MICCC</name>
<dbReference type="Pfam" id="PF12698">
    <property type="entry name" value="ABC2_membrane_3"/>
    <property type="match status" value="2"/>
</dbReference>
<organism evidence="13 14">
    <name type="scientific">Micromonas commoda (strain RCC299 / NOUM17 / CCMP2709)</name>
    <name type="common">Picoplanktonic green alga</name>
    <dbReference type="NCBI Taxonomy" id="296587"/>
    <lineage>
        <taxon>Eukaryota</taxon>
        <taxon>Viridiplantae</taxon>
        <taxon>Chlorophyta</taxon>
        <taxon>Mamiellophyceae</taxon>
        <taxon>Mamiellales</taxon>
        <taxon>Mamiellaceae</taxon>
        <taxon>Micromonas</taxon>
    </lineage>
</organism>
<proteinExistence type="inferred from homology"/>
<dbReference type="CDD" id="cd03263">
    <property type="entry name" value="ABC_subfamily_A"/>
    <property type="match status" value="2"/>
</dbReference>
<evidence type="ECO:0000256" key="1">
    <source>
        <dbReference type="ARBA" id="ARBA00004141"/>
    </source>
</evidence>
<feature type="transmembrane region" description="Helical" evidence="11">
    <location>
        <begin position="120"/>
        <end position="143"/>
    </location>
</feature>
<dbReference type="PANTHER" id="PTHR19229">
    <property type="entry name" value="ATP-BINDING CASSETTE TRANSPORTER SUBFAMILY A ABCA"/>
    <property type="match status" value="1"/>
</dbReference>
<feature type="domain" description="ABC transporter" evidence="12">
    <location>
        <begin position="1568"/>
        <end position="1816"/>
    </location>
</feature>
<dbReference type="FunCoup" id="C1E801">
    <property type="interactions" value="631"/>
</dbReference>
<dbReference type="FunFam" id="3.40.50.300:FF:000335">
    <property type="entry name" value="ATP binding cassette subfamily A member 5"/>
    <property type="match status" value="1"/>
</dbReference>
<keyword evidence="4 11" id="KW-0812">Transmembrane</keyword>
<keyword evidence="5" id="KW-0677">Repeat</keyword>
<evidence type="ECO:0000256" key="10">
    <source>
        <dbReference type="SAM" id="MobiDB-lite"/>
    </source>
</evidence>
<evidence type="ECO:0000313" key="14">
    <source>
        <dbReference type="Proteomes" id="UP000002009"/>
    </source>
</evidence>
<dbReference type="GO" id="GO:0016887">
    <property type="term" value="F:ATP hydrolysis activity"/>
    <property type="evidence" value="ECO:0007669"/>
    <property type="project" value="InterPro"/>
</dbReference>
<dbReference type="InParanoid" id="C1E801"/>
<keyword evidence="6" id="KW-0547">Nucleotide-binding</keyword>
<feature type="compositionally biased region" description="Low complexity" evidence="10">
    <location>
        <begin position="12"/>
        <end position="33"/>
    </location>
</feature>
<feature type="transmembrane region" description="Helical" evidence="11">
    <location>
        <begin position="1367"/>
        <end position="1392"/>
    </location>
</feature>